<evidence type="ECO:0000256" key="1">
    <source>
        <dbReference type="ARBA" id="ARBA00007818"/>
    </source>
</evidence>
<dbReference type="SUPFAM" id="SSF141678">
    <property type="entry name" value="MAL13P1.257-like"/>
    <property type="match status" value="1"/>
</dbReference>
<name>A0A0C2XP36_AMAMK</name>
<gene>
    <name evidence="4" type="ORF">M378DRAFT_155879</name>
</gene>
<dbReference type="FunCoup" id="A0A0C2XP36">
    <property type="interactions" value="309"/>
</dbReference>
<accession>A0A0C2XP36</accession>
<dbReference type="PANTHER" id="PTHR12857:SF0">
    <property type="entry name" value="CXXC MOTIF CONTAINING ZINC BINDING PROTEIN"/>
    <property type="match status" value="1"/>
</dbReference>
<evidence type="ECO:0008006" key="6">
    <source>
        <dbReference type="Google" id="ProtNLM"/>
    </source>
</evidence>
<protein>
    <recommendedName>
        <fullName evidence="6">DUF866-domain-containing protein</fullName>
    </recommendedName>
</protein>
<dbReference type="GO" id="GO:0008270">
    <property type="term" value="F:zinc ion binding"/>
    <property type="evidence" value="ECO:0007669"/>
    <property type="project" value="TreeGrafter"/>
</dbReference>
<keyword evidence="2" id="KW-0479">Metal-binding</keyword>
<evidence type="ECO:0000256" key="3">
    <source>
        <dbReference type="ARBA" id="ARBA00022833"/>
    </source>
</evidence>
<dbReference type="InParanoid" id="A0A0C2XP36"/>
<keyword evidence="5" id="KW-1185">Reference proteome</keyword>
<evidence type="ECO:0000313" key="5">
    <source>
        <dbReference type="Proteomes" id="UP000054549"/>
    </source>
</evidence>
<dbReference type="InterPro" id="IPR008584">
    <property type="entry name" value="CXXC_Zn-binding_euk"/>
</dbReference>
<organism evidence="4 5">
    <name type="scientific">Amanita muscaria (strain Koide BX008)</name>
    <dbReference type="NCBI Taxonomy" id="946122"/>
    <lineage>
        <taxon>Eukaryota</taxon>
        <taxon>Fungi</taxon>
        <taxon>Dikarya</taxon>
        <taxon>Basidiomycota</taxon>
        <taxon>Agaricomycotina</taxon>
        <taxon>Agaricomycetes</taxon>
        <taxon>Agaricomycetidae</taxon>
        <taxon>Agaricales</taxon>
        <taxon>Pluteineae</taxon>
        <taxon>Amanitaceae</taxon>
        <taxon>Amanita</taxon>
    </lineage>
</organism>
<dbReference type="HOGENOM" id="CLU_114688_0_0_1"/>
<dbReference type="AlphaFoldDB" id="A0A0C2XP36"/>
<evidence type="ECO:0000256" key="2">
    <source>
        <dbReference type="ARBA" id="ARBA00022723"/>
    </source>
</evidence>
<dbReference type="Pfam" id="PF05907">
    <property type="entry name" value="CXXC_Zn-b_euk"/>
    <property type="match status" value="1"/>
</dbReference>
<dbReference type="PANTHER" id="PTHR12857">
    <property type="entry name" value="CXXC MOTIF CONTAINING ZINC BINDING PROTEIN"/>
    <property type="match status" value="1"/>
</dbReference>
<proteinExistence type="inferred from homology"/>
<dbReference type="OrthoDB" id="10248838at2759"/>
<comment type="similarity">
    <text evidence="1">Belongs to the UPF0587 family.</text>
</comment>
<dbReference type="EMBL" id="KN818223">
    <property type="protein sequence ID" value="KIL70933.1"/>
    <property type="molecule type" value="Genomic_DNA"/>
</dbReference>
<reference evidence="4 5" key="1">
    <citation type="submission" date="2014-04" db="EMBL/GenBank/DDBJ databases">
        <title>Evolutionary Origins and Diversification of the Mycorrhizal Mutualists.</title>
        <authorList>
            <consortium name="DOE Joint Genome Institute"/>
            <consortium name="Mycorrhizal Genomics Consortium"/>
            <person name="Kohler A."/>
            <person name="Kuo A."/>
            <person name="Nagy L.G."/>
            <person name="Floudas D."/>
            <person name="Copeland A."/>
            <person name="Barry K.W."/>
            <person name="Cichocki N."/>
            <person name="Veneault-Fourrey C."/>
            <person name="LaButti K."/>
            <person name="Lindquist E.A."/>
            <person name="Lipzen A."/>
            <person name="Lundell T."/>
            <person name="Morin E."/>
            <person name="Murat C."/>
            <person name="Riley R."/>
            <person name="Ohm R."/>
            <person name="Sun H."/>
            <person name="Tunlid A."/>
            <person name="Henrissat B."/>
            <person name="Grigoriev I.V."/>
            <person name="Hibbett D.S."/>
            <person name="Martin F."/>
        </authorList>
    </citation>
    <scope>NUCLEOTIDE SEQUENCE [LARGE SCALE GENOMIC DNA]</scope>
    <source>
        <strain evidence="4 5">Koide BX008</strain>
    </source>
</reference>
<evidence type="ECO:0000313" key="4">
    <source>
        <dbReference type="EMBL" id="KIL70933.1"/>
    </source>
</evidence>
<sequence length="160" mass="18151">MVHLRLSIKAELENVTNLQPAAPDFEYFFKVRCTSCNEEHPKWVSMNRVEEYEVSGGRNSTANFVWRCGMCRRESSAKFDKSAPLTPYSSENGQLEPLLVIECRGLEFVDFDPKGVWKCAGKSGTVFPDVDLSEGEWTDYDEKAALPVNISDIESEWSRA</sequence>
<keyword evidence="3" id="KW-0862">Zinc</keyword>
<dbReference type="Proteomes" id="UP000054549">
    <property type="component" value="Unassembled WGS sequence"/>
</dbReference>